<organism evidence="5 6">
    <name type="scientific">Acidovorax soli</name>
    <dbReference type="NCBI Taxonomy" id="592050"/>
    <lineage>
        <taxon>Bacteria</taxon>
        <taxon>Pseudomonadati</taxon>
        <taxon>Pseudomonadota</taxon>
        <taxon>Betaproteobacteria</taxon>
        <taxon>Burkholderiales</taxon>
        <taxon>Comamonadaceae</taxon>
        <taxon>Acidovorax</taxon>
    </lineage>
</organism>
<feature type="binding site" evidence="3">
    <location>
        <position position="368"/>
    </location>
    <ligand>
        <name>Mn(2+)</name>
        <dbReference type="ChEBI" id="CHEBI:29035"/>
        <label>2</label>
    </ligand>
</feature>
<keyword evidence="6" id="KW-1185">Reference proteome</keyword>
<proteinExistence type="inferred from homology"/>
<dbReference type="NCBIfam" id="TIGR01891">
    <property type="entry name" value="amidohydrolases"/>
    <property type="match status" value="1"/>
</dbReference>
<dbReference type="InterPro" id="IPR017439">
    <property type="entry name" value="Amidohydrolase"/>
</dbReference>
<feature type="binding site" evidence="3">
    <location>
        <position position="108"/>
    </location>
    <ligand>
        <name>Mn(2+)</name>
        <dbReference type="ChEBI" id="CHEBI:29035"/>
        <label>2</label>
    </ligand>
</feature>
<dbReference type="InterPro" id="IPR011650">
    <property type="entry name" value="Peptidase_M20_dimer"/>
</dbReference>
<gene>
    <name evidence="5" type="ORF">HNP48_004242</name>
</gene>
<dbReference type="SUPFAM" id="SSF55031">
    <property type="entry name" value="Bacterial exopeptidase dimerisation domain"/>
    <property type="match status" value="1"/>
</dbReference>
<feature type="binding site" evidence="3">
    <location>
        <position position="169"/>
    </location>
    <ligand>
        <name>Mn(2+)</name>
        <dbReference type="ChEBI" id="CHEBI:29035"/>
        <label>2</label>
    </ligand>
</feature>
<dbReference type="AlphaFoldDB" id="A0A7X0PGM2"/>
<feature type="binding site" evidence="3">
    <location>
        <position position="144"/>
    </location>
    <ligand>
        <name>Mn(2+)</name>
        <dbReference type="ChEBI" id="CHEBI:29035"/>
        <label>2</label>
    </ligand>
</feature>
<dbReference type="GO" id="GO:0016787">
    <property type="term" value="F:hydrolase activity"/>
    <property type="evidence" value="ECO:0007669"/>
    <property type="project" value="UniProtKB-KW"/>
</dbReference>
<evidence type="ECO:0000313" key="6">
    <source>
        <dbReference type="Proteomes" id="UP000575083"/>
    </source>
</evidence>
<dbReference type="InterPro" id="IPR036264">
    <property type="entry name" value="Bact_exopeptidase_dim_dom"/>
</dbReference>
<dbReference type="Pfam" id="PF01546">
    <property type="entry name" value="Peptidase_M20"/>
    <property type="match status" value="1"/>
</dbReference>
<sequence>MTTQLLIDTITEQARAQHEQVVAWRRHMHRHAELSFQEIDTADFLERELRQIDGLAIHRPTPTSLVATLRGALPGKVLAIRADIDALPIHDQKTCDYASARPGAMHACGHDGHASMLLGAARLLAGLRRQLPGEVRFFFQHAEEQHPGGAQQMVDAGVMQGVDRIISAHVMSTVDTGRIVVLDGPTLASSDRFVLRVQGKGGHAANPDKCIDPIWIGAQIVANLQAVVARNTDAHEALILSVTKFQAGSAFNVIPDSAELSGSVRCYSPEVRARVPQAIERIARGVAQAHGATVELEYVHGYRPVVNDPATAAALRAAVREALPEVPLHTMNPLPNSEDFSAFTEHAPGAYALIGARSAAKHICHPHHHPLFDFDEDALEHGVRMFAAAPFTLNALQD</sequence>
<dbReference type="FunFam" id="3.30.70.360:FF:000014">
    <property type="entry name" value="N-acyl-L-amino acid amidohydrolase"/>
    <property type="match status" value="1"/>
</dbReference>
<protein>
    <submittedName>
        <fullName evidence="5">Amidohydrolase</fullName>
        <ecNumber evidence="5">3.5.1.-</ecNumber>
    </submittedName>
</protein>
<dbReference type="Proteomes" id="UP000575083">
    <property type="component" value="Unassembled WGS sequence"/>
</dbReference>
<dbReference type="Pfam" id="PF07687">
    <property type="entry name" value="M20_dimer"/>
    <property type="match status" value="1"/>
</dbReference>
<feature type="binding site" evidence="3">
    <location>
        <position position="110"/>
    </location>
    <ligand>
        <name>Mn(2+)</name>
        <dbReference type="ChEBI" id="CHEBI:29035"/>
        <label>2</label>
    </ligand>
</feature>
<dbReference type="Gene3D" id="3.30.70.360">
    <property type="match status" value="1"/>
</dbReference>
<accession>A0A7X0PGM2</accession>
<dbReference type="Gene3D" id="3.40.630.10">
    <property type="entry name" value="Zn peptidases"/>
    <property type="match status" value="1"/>
</dbReference>
<dbReference type="PANTHER" id="PTHR11014">
    <property type="entry name" value="PEPTIDASE M20 FAMILY MEMBER"/>
    <property type="match status" value="1"/>
</dbReference>
<reference evidence="5 6" key="1">
    <citation type="submission" date="2020-08" db="EMBL/GenBank/DDBJ databases">
        <title>Functional genomics of gut bacteria from endangered species of beetles.</title>
        <authorList>
            <person name="Carlos-Shanley C."/>
        </authorList>
    </citation>
    <scope>NUCLEOTIDE SEQUENCE [LARGE SCALE GENOMIC DNA]</scope>
    <source>
        <strain evidence="5 6">S00198</strain>
    </source>
</reference>
<dbReference type="EC" id="3.5.1.-" evidence="5"/>
<dbReference type="PIRSF" id="PIRSF005962">
    <property type="entry name" value="Pept_M20D_amidohydro"/>
    <property type="match status" value="1"/>
</dbReference>
<dbReference type="RefSeq" id="WP_184860700.1">
    <property type="nucleotide sequence ID" value="NZ_JACHLK010000009.1"/>
</dbReference>
<keyword evidence="3" id="KW-0464">Manganese</keyword>
<keyword evidence="2 5" id="KW-0378">Hydrolase</keyword>
<keyword evidence="3" id="KW-0479">Metal-binding</keyword>
<dbReference type="InterPro" id="IPR002933">
    <property type="entry name" value="Peptidase_M20"/>
</dbReference>
<dbReference type="PANTHER" id="PTHR11014:SF63">
    <property type="entry name" value="METALLOPEPTIDASE, PUTATIVE (AFU_ORTHOLOGUE AFUA_6G09600)-RELATED"/>
    <property type="match status" value="1"/>
</dbReference>
<evidence type="ECO:0000259" key="4">
    <source>
        <dbReference type="Pfam" id="PF07687"/>
    </source>
</evidence>
<dbReference type="SUPFAM" id="SSF53187">
    <property type="entry name" value="Zn-dependent exopeptidases"/>
    <property type="match status" value="1"/>
</dbReference>
<comment type="caution">
    <text evidence="5">The sequence shown here is derived from an EMBL/GenBank/DDBJ whole genome shotgun (WGS) entry which is preliminary data.</text>
</comment>
<evidence type="ECO:0000313" key="5">
    <source>
        <dbReference type="EMBL" id="MBB6561548.1"/>
    </source>
</evidence>
<name>A0A7X0PGM2_9BURK</name>
<dbReference type="EMBL" id="JACHLK010000009">
    <property type="protein sequence ID" value="MBB6561548.1"/>
    <property type="molecule type" value="Genomic_DNA"/>
</dbReference>
<comment type="cofactor">
    <cofactor evidence="3">
        <name>Mn(2+)</name>
        <dbReference type="ChEBI" id="CHEBI:29035"/>
    </cofactor>
    <text evidence="3">The Mn(2+) ion enhances activity.</text>
</comment>
<evidence type="ECO:0000256" key="2">
    <source>
        <dbReference type="ARBA" id="ARBA00022801"/>
    </source>
</evidence>
<dbReference type="GO" id="GO:0046872">
    <property type="term" value="F:metal ion binding"/>
    <property type="evidence" value="ECO:0007669"/>
    <property type="project" value="UniProtKB-KW"/>
</dbReference>
<evidence type="ECO:0000256" key="3">
    <source>
        <dbReference type="PIRSR" id="PIRSR005962-1"/>
    </source>
</evidence>
<feature type="domain" description="Peptidase M20 dimerisation" evidence="4">
    <location>
        <begin position="192"/>
        <end position="284"/>
    </location>
</feature>
<comment type="similarity">
    <text evidence="1">Belongs to the peptidase M20 family.</text>
</comment>
<evidence type="ECO:0000256" key="1">
    <source>
        <dbReference type="ARBA" id="ARBA00006153"/>
    </source>
</evidence>